<keyword evidence="2" id="KW-1185">Reference proteome</keyword>
<name>A0A834WID4_9FABA</name>
<evidence type="ECO:0000313" key="1">
    <source>
        <dbReference type="EMBL" id="KAF7818164.1"/>
    </source>
</evidence>
<dbReference type="AlphaFoldDB" id="A0A834WID4"/>
<dbReference type="EMBL" id="JAAIUW010000008">
    <property type="protein sequence ID" value="KAF7818164.1"/>
    <property type="molecule type" value="Genomic_DNA"/>
</dbReference>
<sequence>MELVGTSLKEAKWLIKEGGVRKQQINVQADY</sequence>
<gene>
    <name evidence="1" type="ORF">G2W53_023619</name>
</gene>
<reference evidence="1" key="1">
    <citation type="submission" date="2020-09" db="EMBL/GenBank/DDBJ databases">
        <title>Genome-Enabled Discovery of Anthraquinone Biosynthesis in Senna tora.</title>
        <authorList>
            <person name="Kang S.-H."/>
            <person name="Pandey R.P."/>
            <person name="Lee C.-M."/>
            <person name="Sim J.-S."/>
            <person name="Jeong J.-T."/>
            <person name="Choi B.-S."/>
            <person name="Jung M."/>
            <person name="Ginzburg D."/>
            <person name="Zhao K."/>
            <person name="Won S.Y."/>
            <person name="Oh T.-J."/>
            <person name="Yu Y."/>
            <person name="Kim N.-H."/>
            <person name="Lee O.R."/>
            <person name="Lee T.-H."/>
            <person name="Bashyal P."/>
            <person name="Kim T.-S."/>
            <person name="Lee W.-H."/>
            <person name="Kawkins C."/>
            <person name="Kim C.-K."/>
            <person name="Kim J.S."/>
            <person name="Ahn B.O."/>
            <person name="Rhee S.Y."/>
            <person name="Sohng J.K."/>
        </authorList>
    </citation>
    <scope>NUCLEOTIDE SEQUENCE</scope>
    <source>
        <tissue evidence="1">Leaf</tissue>
    </source>
</reference>
<dbReference type="Proteomes" id="UP000634136">
    <property type="component" value="Unassembled WGS sequence"/>
</dbReference>
<protein>
    <submittedName>
        <fullName evidence="1">Uncharacterized protein</fullName>
    </submittedName>
</protein>
<evidence type="ECO:0000313" key="2">
    <source>
        <dbReference type="Proteomes" id="UP000634136"/>
    </source>
</evidence>
<proteinExistence type="predicted"/>
<organism evidence="1 2">
    <name type="scientific">Senna tora</name>
    <dbReference type="NCBI Taxonomy" id="362788"/>
    <lineage>
        <taxon>Eukaryota</taxon>
        <taxon>Viridiplantae</taxon>
        <taxon>Streptophyta</taxon>
        <taxon>Embryophyta</taxon>
        <taxon>Tracheophyta</taxon>
        <taxon>Spermatophyta</taxon>
        <taxon>Magnoliopsida</taxon>
        <taxon>eudicotyledons</taxon>
        <taxon>Gunneridae</taxon>
        <taxon>Pentapetalae</taxon>
        <taxon>rosids</taxon>
        <taxon>fabids</taxon>
        <taxon>Fabales</taxon>
        <taxon>Fabaceae</taxon>
        <taxon>Caesalpinioideae</taxon>
        <taxon>Cassia clade</taxon>
        <taxon>Senna</taxon>
    </lineage>
</organism>
<accession>A0A834WID4</accession>
<comment type="caution">
    <text evidence="1">The sequence shown here is derived from an EMBL/GenBank/DDBJ whole genome shotgun (WGS) entry which is preliminary data.</text>
</comment>